<dbReference type="AlphaFoldDB" id="A0A933L0N7"/>
<dbReference type="CDD" id="cd01038">
    <property type="entry name" value="Endonuclease_DUF559"/>
    <property type="match status" value="1"/>
</dbReference>
<name>A0A933L0N7_9HYPH</name>
<dbReference type="SUPFAM" id="SSF52980">
    <property type="entry name" value="Restriction endonuclease-like"/>
    <property type="match status" value="1"/>
</dbReference>
<organism evidence="2 3">
    <name type="scientific">Devosia nanyangense</name>
    <dbReference type="NCBI Taxonomy" id="1228055"/>
    <lineage>
        <taxon>Bacteria</taxon>
        <taxon>Pseudomonadati</taxon>
        <taxon>Pseudomonadota</taxon>
        <taxon>Alphaproteobacteria</taxon>
        <taxon>Hyphomicrobiales</taxon>
        <taxon>Devosiaceae</taxon>
        <taxon>Devosia</taxon>
    </lineage>
</organism>
<dbReference type="EMBL" id="JACRAF010000028">
    <property type="protein sequence ID" value="MBI4922104.1"/>
    <property type="molecule type" value="Genomic_DNA"/>
</dbReference>
<reference evidence="2" key="1">
    <citation type="submission" date="2020-07" db="EMBL/GenBank/DDBJ databases">
        <title>Huge and variable diversity of episymbiotic CPR bacteria and DPANN archaea in groundwater ecosystems.</title>
        <authorList>
            <person name="He C.Y."/>
            <person name="Keren R."/>
            <person name="Whittaker M."/>
            <person name="Farag I.F."/>
            <person name="Doudna J."/>
            <person name="Cate J.H.D."/>
            <person name="Banfield J.F."/>
        </authorList>
    </citation>
    <scope>NUCLEOTIDE SEQUENCE</scope>
    <source>
        <strain evidence="2">NC_groundwater_1586_Pr3_B-0.1um_66_15</strain>
    </source>
</reference>
<keyword evidence="2" id="KW-0540">Nuclease</keyword>
<comment type="caution">
    <text evidence="2">The sequence shown here is derived from an EMBL/GenBank/DDBJ whole genome shotgun (WGS) entry which is preliminary data.</text>
</comment>
<dbReference type="Proteomes" id="UP000782610">
    <property type="component" value="Unassembled WGS sequence"/>
</dbReference>
<dbReference type="PANTHER" id="PTHR38590">
    <property type="entry name" value="BLL0828 PROTEIN"/>
    <property type="match status" value="1"/>
</dbReference>
<dbReference type="InterPro" id="IPR007569">
    <property type="entry name" value="DUF559"/>
</dbReference>
<protein>
    <submittedName>
        <fullName evidence="2">Endonuclease domain-containing protein</fullName>
    </submittedName>
</protein>
<evidence type="ECO:0000313" key="3">
    <source>
        <dbReference type="Proteomes" id="UP000782610"/>
    </source>
</evidence>
<gene>
    <name evidence="2" type="ORF">HY834_10165</name>
</gene>
<dbReference type="Gene3D" id="3.40.960.10">
    <property type="entry name" value="VSR Endonuclease"/>
    <property type="match status" value="1"/>
</dbReference>
<evidence type="ECO:0000313" key="2">
    <source>
        <dbReference type="EMBL" id="MBI4922104.1"/>
    </source>
</evidence>
<keyword evidence="2" id="KW-0255">Endonuclease</keyword>
<dbReference type="Pfam" id="PF04480">
    <property type="entry name" value="DUF559"/>
    <property type="match status" value="1"/>
</dbReference>
<evidence type="ECO:0000259" key="1">
    <source>
        <dbReference type="Pfam" id="PF04480"/>
    </source>
</evidence>
<sequence length="116" mass="13219">MRAPILTQKRAKALRRAMSQPEKVLWSLLRRNRQQFHFRRQHPLGPYILDFYCAEARLCVEVDGPVHAERIEHDTRRTQWLAAEGIRVIRFSAGAVETQSAMVLANIAQAAAPSTA</sequence>
<dbReference type="InterPro" id="IPR011335">
    <property type="entry name" value="Restrct_endonuc-II-like"/>
</dbReference>
<feature type="domain" description="DUF559" evidence="1">
    <location>
        <begin position="8"/>
        <end position="110"/>
    </location>
</feature>
<dbReference type="InterPro" id="IPR047216">
    <property type="entry name" value="Endonuclease_DUF559_bact"/>
</dbReference>
<proteinExistence type="predicted"/>
<accession>A0A933L0N7</accession>
<dbReference type="GO" id="GO:0004519">
    <property type="term" value="F:endonuclease activity"/>
    <property type="evidence" value="ECO:0007669"/>
    <property type="project" value="UniProtKB-KW"/>
</dbReference>
<dbReference type="PANTHER" id="PTHR38590:SF1">
    <property type="entry name" value="BLL0828 PROTEIN"/>
    <property type="match status" value="1"/>
</dbReference>
<keyword evidence="2" id="KW-0378">Hydrolase</keyword>